<reference evidence="2" key="3">
    <citation type="submission" date="2022-01" db="UniProtKB">
        <authorList>
            <consortium name="EnsemblPlants"/>
        </authorList>
    </citation>
    <scope>IDENTIFICATION</scope>
    <source>
        <strain evidence="2">subsp. vulgare</strain>
    </source>
</reference>
<reference evidence="2" key="2">
    <citation type="submission" date="2020-10" db="EMBL/GenBank/DDBJ databases">
        <authorList>
            <person name="Scholz U."/>
            <person name="Mascher M."/>
            <person name="Fiebig A."/>
        </authorList>
    </citation>
    <scope>NUCLEOTIDE SEQUENCE [LARGE SCALE GENOMIC DNA]</scope>
    <source>
        <strain evidence="2">cv. Morex</strain>
    </source>
</reference>
<dbReference type="Gene3D" id="2.30.42.10">
    <property type="match status" value="1"/>
</dbReference>
<feature type="region of interest" description="Disordered" evidence="1">
    <location>
        <begin position="16"/>
        <end position="128"/>
    </location>
</feature>
<feature type="compositionally biased region" description="Acidic residues" evidence="1">
    <location>
        <begin position="107"/>
        <end position="120"/>
    </location>
</feature>
<name>A0A8I7BBD0_HORVV</name>
<dbReference type="EnsemblPlants" id="HORVU.MOREX.r3.6HG0565560.1">
    <property type="protein sequence ID" value="HORVU.MOREX.r3.6HG0565560.1"/>
    <property type="gene ID" value="HORVU.MOREX.r3.6HG0565560"/>
</dbReference>
<proteinExistence type="predicted"/>
<protein>
    <recommendedName>
        <fullName evidence="4">PDZ domain-containing protein</fullName>
    </recommendedName>
</protein>
<evidence type="ECO:0000313" key="3">
    <source>
        <dbReference type="Proteomes" id="UP000011116"/>
    </source>
</evidence>
<keyword evidence="3" id="KW-1185">Reference proteome</keyword>
<sequence>MLLAPNPTRQISILRRRRRPSVSGHRPNLLSTMSSRARRKKRIIPTEVEISGSTLGVRKQRRRRLPPTPQEPGPISPALAVGTTQSRIPDEDDEEGQDAKKRNLGISEEEEEEKMEEEEVVSSAPSSPICEPYIPSDGEGAPYNKPICSTICKPLIKLRFRLPAIHKALRIEEDKLHEKLDAQSKLPTLDFDPSACLSDEEDLLPVPESESGREAVLRAADFVLALSSFVDGKPLQRCSGILFEWNDHLKTGVVLTTAHLIRSNCPSIDHWLGKDEYRPDAKVIVHFLDDTSAEGDLLYHQEHYDIAFFKTTSHVHASEDDDNEFDDGGPAVDFSANIVGMINNSTSGSFIPTSILHQCFYFWKNHGRIPRLHLRLKLFAVKLLDLCHLERIRRKCKVDSGLVIEDVSSGSHAEKLGLRRGDIIRCFEGEEVSTTVQLEENDAWIYARIVLWEE</sequence>
<organism evidence="2 3">
    <name type="scientific">Hordeum vulgare subsp. vulgare</name>
    <name type="common">Domesticated barley</name>
    <dbReference type="NCBI Taxonomy" id="112509"/>
    <lineage>
        <taxon>Eukaryota</taxon>
        <taxon>Viridiplantae</taxon>
        <taxon>Streptophyta</taxon>
        <taxon>Embryophyta</taxon>
        <taxon>Tracheophyta</taxon>
        <taxon>Spermatophyta</taxon>
        <taxon>Magnoliopsida</taxon>
        <taxon>Liliopsida</taxon>
        <taxon>Poales</taxon>
        <taxon>Poaceae</taxon>
        <taxon>BOP clade</taxon>
        <taxon>Pooideae</taxon>
        <taxon>Triticodae</taxon>
        <taxon>Triticeae</taxon>
        <taxon>Hordeinae</taxon>
        <taxon>Hordeum</taxon>
    </lineage>
</organism>
<feature type="compositionally biased region" description="Pro residues" evidence="1">
    <location>
        <begin position="66"/>
        <end position="75"/>
    </location>
</feature>
<dbReference type="PANTHER" id="PTHR47389:SF5">
    <property type="entry name" value="OS09G0436700 PROTEIN"/>
    <property type="match status" value="1"/>
</dbReference>
<dbReference type="Proteomes" id="UP000011116">
    <property type="component" value="Chromosome 6H"/>
</dbReference>
<evidence type="ECO:0000313" key="2">
    <source>
        <dbReference type="EnsemblPlants" id="HORVU.MOREX.r3.6HG0565560.1"/>
    </source>
</evidence>
<dbReference type="SUPFAM" id="SSF50156">
    <property type="entry name" value="PDZ domain-like"/>
    <property type="match status" value="1"/>
</dbReference>
<dbReference type="InterPro" id="IPR009003">
    <property type="entry name" value="Peptidase_S1_PA"/>
</dbReference>
<dbReference type="Gramene" id="HORVU.MOREX.r3.6HG0565560.1">
    <property type="protein sequence ID" value="HORVU.MOREX.r3.6HG0565560.1"/>
    <property type="gene ID" value="HORVU.MOREX.r3.6HG0565560"/>
</dbReference>
<reference evidence="3" key="1">
    <citation type="journal article" date="2012" name="Nature">
        <title>A physical, genetic and functional sequence assembly of the barley genome.</title>
        <authorList>
            <consortium name="The International Barley Genome Sequencing Consortium"/>
            <person name="Mayer K.F."/>
            <person name="Waugh R."/>
            <person name="Brown J.W."/>
            <person name="Schulman A."/>
            <person name="Langridge P."/>
            <person name="Platzer M."/>
            <person name="Fincher G.B."/>
            <person name="Muehlbauer G.J."/>
            <person name="Sato K."/>
            <person name="Close T.J."/>
            <person name="Wise R.P."/>
            <person name="Stein N."/>
        </authorList>
    </citation>
    <scope>NUCLEOTIDE SEQUENCE [LARGE SCALE GENOMIC DNA]</scope>
    <source>
        <strain evidence="3">cv. Morex</strain>
    </source>
</reference>
<evidence type="ECO:0000256" key="1">
    <source>
        <dbReference type="SAM" id="MobiDB-lite"/>
    </source>
</evidence>
<evidence type="ECO:0008006" key="4">
    <source>
        <dbReference type="Google" id="ProtNLM"/>
    </source>
</evidence>
<dbReference type="SUPFAM" id="SSF50494">
    <property type="entry name" value="Trypsin-like serine proteases"/>
    <property type="match status" value="1"/>
</dbReference>
<dbReference type="PANTHER" id="PTHR47389">
    <property type="entry name" value="OS09G0436400 PROTEIN"/>
    <property type="match status" value="1"/>
</dbReference>
<dbReference type="InterPro" id="IPR036034">
    <property type="entry name" value="PDZ_sf"/>
</dbReference>
<dbReference type="SMR" id="A0A8I7BBD0"/>
<accession>A0A8I7BBD0</accession>
<dbReference type="AlphaFoldDB" id="A0A8I7BBD0"/>